<dbReference type="Proteomes" id="UP000645828">
    <property type="component" value="Unassembled WGS sequence"/>
</dbReference>
<keyword evidence="1" id="KW-0732">Signal</keyword>
<evidence type="ECO:0000313" key="2">
    <source>
        <dbReference type="EMBL" id="CAD7691853.1"/>
    </source>
</evidence>
<reference evidence="2" key="1">
    <citation type="submission" date="2020-12" db="EMBL/GenBank/DDBJ databases">
        <authorList>
            <consortium name="Molecular Ecology Group"/>
        </authorList>
    </citation>
    <scope>NUCLEOTIDE SEQUENCE</scope>
    <source>
        <strain evidence="2">TBG_1078</strain>
    </source>
</reference>
<dbReference type="AlphaFoldDB" id="A0A811ZTB4"/>
<evidence type="ECO:0000313" key="3">
    <source>
        <dbReference type="Proteomes" id="UP000645828"/>
    </source>
</evidence>
<proteinExistence type="predicted"/>
<evidence type="ECO:0000256" key="1">
    <source>
        <dbReference type="SAM" id="SignalP"/>
    </source>
</evidence>
<dbReference type="EMBL" id="CAJHUB010000775">
    <property type="protein sequence ID" value="CAD7691853.1"/>
    <property type="molecule type" value="Genomic_DNA"/>
</dbReference>
<comment type="caution">
    <text evidence="2">The sequence shown here is derived from an EMBL/GenBank/DDBJ whole genome shotgun (WGS) entry which is preliminary data.</text>
</comment>
<protein>
    <submittedName>
        <fullName evidence="2">(raccoon dog) hypothetical protein</fullName>
    </submittedName>
</protein>
<organism evidence="2 3">
    <name type="scientific">Nyctereutes procyonoides</name>
    <name type="common">Raccoon dog</name>
    <name type="synonym">Canis procyonoides</name>
    <dbReference type="NCBI Taxonomy" id="34880"/>
    <lineage>
        <taxon>Eukaryota</taxon>
        <taxon>Metazoa</taxon>
        <taxon>Chordata</taxon>
        <taxon>Craniata</taxon>
        <taxon>Vertebrata</taxon>
        <taxon>Euteleostomi</taxon>
        <taxon>Mammalia</taxon>
        <taxon>Eutheria</taxon>
        <taxon>Laurasiatheria</taxon>
        <taxon>Carnivora</taxon>
        <taxon>Caniformia</taxon>
        <taxon>Canidae</taxon>
        <taxon>Nyctereutes</taxon>
    </lineage>
</organism>
<name>A0A811ZTB4_NYCPR</name>
<keyword evidence="3" id="KW-1185">Reference proteome</keyword>
<feature type="chain" id="PRO_5032626627" evidence="1">
    <location>
        <begin position="22"/>
        <end position="63"/>
    </location>
</feature>
<accession>A0A811ZTB4</accession>
<sequence length="63" mass="7344">MRSHEHLLSIALILFSHGTQAALKFSKCCLVIFRSAKKKKKALIFCWNTVLCLLIHEWARNFK</sequence>
<gene>
    <name evidence="2" type="ORF">NYPRO_LOCUS24647</name>
</gene>
<feature type="signal peptide" evidence="1">
    <location>
        <begin position="1"/>
        <end position="21"/>
    </location>
</feature>